<comment type="caution">
    <text evidence="1">The sequence shown here is derived from an EMBL/GenBank/DDBJ whole genome shotgun (WGS) entry which is preliminary data.</text>
</comment>
<dbReference type="PANTHER" id="PTHR44099:SF4">
    <property type="entry name" value="RABCONNECTIN-3B, ISOFORM A"/>
    <property type="match status" value="1"/>
</dbReference>
<dbReference type="InterPro" id="IPR049916">
    <property type="entry name" value="WDR72-like"/>
</dbReference>
<evidence type="ECO:0000313" key="1">
    <source>
        <dbReference type="EMBL" id="MCI13844.1"/>
    </source>
</evidence>
<reference evidence="1 2" key="1">
    <citation type="journal article" date="2018" name="Front. Plant Sci.">
        <title>Red Clover (Trifolium pratense) and Zigzag Clover (T. medium) - A Picture of Genomic Similarities and Differences.</title>
        <authorList>
            <person name="Dluhosova J."/>
            <person name="Istvanek J."/>
            <person name="Nedelnik J."/>
            <person name="Repkova J."/>
        </authorList>
    </citation>
    <scope>NUCLEOTIDE SEQUENCE [LARGE SCALE GENOMIC DNA]</scope>
    <source>
        <strain evidence="2">cv. 10/8</strain>
        <tissue evidence="1">Leaf</tissue>
    </source>
</reference>
<proteinExistence type="predicted"/>
<evidence type="ECO:0000313" key="2">
    <source>
        <dbReference type="Proteomes" id="UP000265520"/>
    </source>
</evidence>
<dbReference type="GO" id="GO:0005737">
    <property type="term" value="C:cytoplasm"/>
    <property type="evidence" value="ECO:0007669"/>
    <property type="project" value="TreeGrafter"/>
</dbReference>
<protein>
    <submittedName>
        <fullName evidence="1">Transducin/WD-like repeat-protein</fullName>
    </submittedName>
</protein>
<keyword evidence="2" id="KW-1185">Reference proteome</keyword>
<dbReference type="Proteomes" id="UP000265520">
    <property type="component" value="Unassembled WGS sequence"/>
</dbReference>
<accession>A0A392PPT6</accession>
<dbReference type="PANTHER" id="PTHR44099">
    <property type="entry name" value="RABCONNECTIN-3B, ISOFORM A"/>
    <property type="match status" value="1"/>
</dbReference>
<name>A0A392PPT6_9FABA</name>
<sequence>MNFCDSGSDLQVVNFILQTIDPSNSVMRKACFQSSMTTFKEVVRVYPMVAVNESWTRLAVGDVIGEVNNASIRVYDMQRYQD</sequence>
<dbReference type="AlphaFoldDB" id="A0A392PPT6"/>
<dbReference type="EMBL" id="LXQA010089859">
    <property type="protein sequence ID" value="MCI13844.1"/>
    <property type="molecule type" value="Genomic_DNA"/>
</dbReference>
<organism evidence="1 2">
    <name type="scientific">Trifolium medium</name>
    <dbReference type="NCBI Taxonomy" id="97028"/>
    <lineage>
        <taxon>Eukaryota</taxon>
        <taxon>Viridiplantae</taxon>
        <taxon>Streptophyta</taxon>
        <taxon>Embryophyta</taxon>
        <taxon>Tracheophyta</taxon>
        <taxon>Spermatophyta</taxon>
        <taxon>Magnoliopsida</taxon>
        <taxon>eudicotyledons</taxon>
        <taxon>Gunneridae</taxon>
        <taxon>Pentapetalae</taxon>
        <taxon>rosids</taxon>
        <taxon>fabids</taxon>
        <taxon>Fabales</taxon>
        <taxon>Fabaceae</taxon>
        <taxon>Papilionoideae</taxon>
        <taxon>50 kb inversion clade</taxon>
        <taxon>NPAAA clade</taxon>
        <taxon>Hologalegina</taxon>
        <taxon>IRL clade</taxon>
        <taxon>Trifolieae</taxon>
        <taxon>Trifolium</taxon>
    </lineage>
</organism>